<evidence type="ECO:0000256" key="1">
    <source>
        <dbReference type="ARBA" id="ARBA00023002"/>
    </source>
</evidence>
<dbReference type="Gene3D" id="3.30.9.10">
    <property type="entry name" value="D-Amino Acid Oxidase, subunit A, domain 2"/>
    <property type="match status" value="1"/>
</dbReference>
<sequence length="402" mass="43769">MVGTCTALELALRGHRVTLVDRRAPGRETSYGNAGVIQREAVEPYAFPRDWPTLISAALGRRLDVRYQLGGLWAAAPQLLRYWWHSAPRRHRAIGRQYASLIAHATSEHQRYLALAGAEGLVQRQGLRLVYRQPERLEQALHQAERLAAEYGIAFAALDGAALARAEPAFQIPLAGALHWLESWSVSDPGALVERYARLFQQLGGRLLQGDAGSLRQQGASWQLTTQDGPVEAAQVVVALGPWADACIRRLGYRLPLFVKRGYHRHYKGGASLAMPTLDAERGYVLAPQGASLRLTTGAEIARIDAAPSPSQVQGAEAEARQLLDLGQAVEQTPWLGNRPCCADMKPVIGPAARHPGLWFNFGHGHQGFTLGPASARLLADLMQGDTPFVDAQGFLPARFGA</sequence>
<keyword evidence="4" id="KW-1185">Reference proteome</keyword>
<dbReference type="GO" id="GO:0016491">
    <property type="term" value="F:oxidoreductase activity"/>
    <property type="evidence" value="ECO:0007669"/>
    <property type="project" value="UniProtKB-KW"/>
</dbReference>
<dbReference type="EMBL" id="CP116346">
    <property type="protein sequence ID" value="WIT14418.1"/>
    <property type="molecule type" value="Genomic_DNA"/>
</dbReference>
<dbReference type="Proteomes" id="UP001177769">
    <property type="component" value="Chromosome"/>
</dbReference>
<evidence type="ECO:0000259" key="2">
    <source>
        <dbReference type="Pfam" id="PF01266"/>
    </source>
</evidence>
<keyword evidence="1" id="KW-0560">Oxidoreductase</keyword>
<protein>
    <submittedName>
        <fullName evidence="3">FAD-dependent oxidoreductase</fullName>
    </submittedName>
</protein>
<dbReference type="Gene3D" id="3.50.50.60">
    <property type="entry name" value="FAD/NAD(P)-binding domain"/>
    <property type="match status" value="2"/>
</dbReference>
<reference evidence="3" key="1">
    <citation type="submission" date="2023-01" db="EMBL/GenBank/DDBJ databases">
        <title>Whole genome sequence of Paucibacter sp. S2-9 isolated from pond sediment.</title>
        <authorList>
            <person name="Jung J.Y."/>
        </authorList>
    </citation>
    <scope>NUCLEOTIDE SEQUENCE</scope>
    <source>
        <strain evidence="3">S2-9</strain>
    </source>
</reference>
<dbReference type="AlphaFoldDB" id="A0AA95NKR3"/>
<gene>
    <name evidence="3" type="ORF">PFX98_06815</name>
</gene>
<dbReference type="Pfam" id="PF01266">
    <property type="entry name" value="DAO"/>
    <property type="match status" value="1"/>
</dbReference>
<accession>A0AA95NKR3</accession>
<dbReference type="InterPro" id="IPR006076">
    <property type="entry name" value="FAD-dep_OxRdtase"/>
</dbReference>
<dbReference type="KEGG" id="pais:PFX98_06815"/>
<dbReference type="SUPFAM" id="SSF51905">
    <property type="entry name" value="FAD/NAD(P)-binding domain"/>
    <property type="match status" value="1"/>
</dbReference>
<dbReference type="GO" id="GO:0005737">
    <property type="term" value="C:cytoplasm"/>
    <property type="evidence" value="ECO:0007669"/>
    <property type="project" value="TreeGrafter"/>
</dbReference>
<name>A0AA95NKR3_9BURK</name>
<dbReference type="RefSeq" id="WP_285235548.1">
    <property type="nucleotide sequence ID" value="NZ_CP116346.1"/>
</dbReference>
<evidence type="ECO:0000313" key="4">
    <source>
        <dbReference type="Proteomes" id="UP001177769"/>
    </source>
</evidence>
<dbReference type="PANTHER" id="PTHR13847">
    <property type="entry name" value="SARCOSINE DEHYDROGENASE-RELATED"/>
    <property type="match status" value="1"/>
</dbReference>
<organism evidence="3 4">
    <name type="scientific">Paucibacter sediminis</name>
    <dbReference type="NCBI Taxonomy" id="3019553"/>
    <lineage>
        <taxon>Bacteria</taxon>
        <taxon>Pseudomonadati</taxon>
        <taxon>Pseudomonadota</taxon>
        <taxon>Betaproteobacteria</taxon>
        <taxon>Burkholderiales</taxon>
        <taxon>Sphaerotilaceae</taxon>
        <taxon>Roseateles</taxon>
    </lineage>
</organism>
<dbReference type="InterPro" id="IPR036188">
    <property type="entry name" value="FAD/NAD-bd_sf"/>
</dbReference>
<feature type="domain" description="FAD dependent oxidoreductase" evidence="2">
    <location>
        <begin position="1"/>
        <end position="382"/>
    </location>
</feature>
<proteinExistence type="predicted"/>
<evidence type="ECO:0000313" key="3">
    <source>
        <dbReference type="EMBL" id="WIT14418.1"/>
    </source>
</evidence>
<dbReference type="PANTHER" id="PTHR13847:SF289">
    <property type="entry name" value="GLYCINE OXIDASE"/>
    <property type="match status" value="1"/>
</dbReference>